<keyword evidence="2" id="KW-1185">Reference proteome</keyword>
<organism evidence="1 2">
    <name type="scientific">Agrobacterium burrii</name>
    <dbReference type="NCBI Taxonomy" id="2815339"/>
    <lineage>
        <taxon>Bacteria</taxon>
        <taxon>Pseudomonadati</taxon>
        <taxon>Pseudomonadota</taxon>
        <taxon>Alphaproteobacteria</taxon>
        <taxon>Hyphomicrobiales</taxon>
        <taxon>Rhizobiaceae</taxon>
        <taxon>Rhizobium/Agrobacterium group</taxon>
        <taxon>Agrobacterium</taxon>
        <taxon>Agrobacterium tumefaciens complex</taxon>
    </lineage>
</organism>
<reference evidence="1 2" key="1">
    <citation type="submission" date="2021-03" db="EMBL/GenBank/DDBJ databases">
        <title>Whole genome sequence of Agrobacterium sp. strain Rnr.</title>
        <authorList>
            <person name="Mafakheri H."/>
            <person name="Taghavi S.M."/>
            <person name="Nemanja K."/>
            <person name="Osdaghi E."/>
        </authorList>
    </citation>
    <scope>NUCLEOTIDE SEQUENCE [LARGE SCALE GENOMIC DNA]</scope>
    <source>
        <strain evidence="1 2">Rnr</strain>
    </source>
</reference>
<dbReference type="Proteomes" id="UP000664699">
    <property type="component" value="Unassembled WGS sequence"/>
</dbReference>
<evidence type="ECO:0000313" key="1">
    <source>
        <dbReference type="EMBL" id="MBO0129180.1"/>
    </source>
</evidence>
<name>A0ABS3EB56_9HYPH</name>
<accession>A0ABS3EB56</accession>
<proteinExistence type="predicted"/>
<gene>
    <name evidence="1" type="ORF">JZX89_00305</name>
</gene>
<dbReference type="EMBL" id="JAFLNA010000001">
    <property type="protein sequence ID" value="MBO0129180.1"/>
    <property type="molecule type" value="Genomic_DNA"/>
</dbReference>
<comment type="caution">
    <text evidence="1">The sequence shown here is derived from an EMBL/GenBank/DDBJ whole genome shotgun (WGS) entry which is preliminary data.</text>
</comment>
<protein>
    <submittedName>
        <fullName evidence="1">Uncharacterized protein</fullName>
    </submittedName>
</protein>
<evidence type="ECO:0000313" key="2">
    <source>
        <dbReference type="Proteomes" id="UP000664699"/>
    </source>
</evidence>
<sequence length="106" mass="11516">MAMAASMAAVLTGCTKMEQYYPNGQVVEIDGIEFSVSPMGNKADSYKAMPNNPKDQSFLMLDPMVWVRNTKAIEKATGCSVYRESVKNHENTTFAAVDCSAKPSPA</sequence>